<evidence type="ECO:0000313" key="2">
    <source>
        <dbReference type="Proteomes" id="UP000315283"/>
    </source>
</evidence>
<dbReference type="SUPFAM" id="SSF140319">
    <property type="entry name" value="IscX-like"/>
    <property type="match status" value="1"/>
</dbReference>
<dbReference type="GO" id="GO:0008198">
    <property type="term" value="F:ferrous iron binding"/>
    <property type="evidence" value="ECO:0007669"/>
    <property type="project" value="TreeGrafter"/>
</dbReference>
<dbReference type="InterPro" id="IPR007479">
    <property type="entry name" value="ISC_FeS_clus_asmbl_IscsX"/>
</dbReference>
<dbReference type="PIRSF" id="PIRSF039003">
    <property type="entry name" value="IscX"/>
    <property type="match status" value="1"/>
</dbReference>
<dbReference type="GO" id="GO:0016226">
    <property type="term" value="P:iron-sulfur cluster assembly"/>
    <property type="evidence" value="ECO:0007669"/>
    <property type="project" value="UniProtKB-UniRule"/>
</dbReference>
<dbReference type="Gene3D" id="1.10.10.600">
    <property type="entry name" value="IscX-like"/>
    <property type="match status" value="1"/>
</dbReference>
<evidence type="ECO:0000313" key="1">
    <source>
        <dbReference type="EMBL" id="RZO28970.1"/>
    </source>
</evidence>
<dbReference type="Proteomes" id="UP000315283">
    <property type="component" value="Unassembled WGS sequence"/>
</dbReference>
<proteinExistence type="predicted"/>
<reference evidence="1 2" key="1">
    <citation type="submission" date="2019-02" db="EMBL/GenBank/DDBJ databases">
        <title>Prokaryotic population dynamics and viral predation in marine succession experiment using metagenomics: the confinement effect.</title>
        <authorList>
            <person name="Haro-Moreno J.M."/>
            <person name="Rodriguez-Valera F."/>
            <person name="Lopez-Perez M."/>
        </authorList>
    </citation>
    <scope>NUCLEOTIDE SEQUENCE [LARGE SCALE GENOMIC DNA]</scope>
    <source>
        <strain evidence="1">MED-G164</strain>
    </source>
</reference>
<dbReference type="GO" id="GO:0005829">
    <property type="term" value="C:cytosol"/>
    <property type="evidence" value="ECO:0007669"/>
    <property type="project" value="TreeGrafter"/>
</dbReference>
<comment type="caution">
    <text evidence="1">The sequence shown here is derived from an EMBL/GenBank/DDBJ whole genome shotgun (WGS) entry which is preliminary data.</text>
</comment>
<organism evidence="1 2">
    <name type="scientific">SAR86 cluster bacterium</name>
    <dbReference type="NCBI Taxonomy" id="2030880"/>
    <lineage>
        <taxon>Bacteria</taxon>
        <taxon>Pseudomonadati</taxon>
        <taxon>Pseudomonadota</taxon>
        <taxon>Gammaproteobacteria</taxon>
        <taxon>SAR86 cluster</taxon>
    </lineage>
</organism>
<dbReference type="PANTHER" id="PTHR37532:SF1">
    <property type="entry name" value="PROTEIN ISCX"/>
    <property type="match status" value="1"/>
</dbReference>
<dbReference type="AlphaFoldDB" id="A0A520N662"/>
<sequence length="69" mass="8310">METEKINWIDVLEIAIQLNEKFPEIDPQWISFPDLHKKVNELDNFIGDPNKSNEKILEAIQMHWIEEYE</sequence>
<dbReference type="Pfam" id="PF04384">
    <property type="entry name" value="Fe-S_assembly"/>
    <property type="match status" value="1"/>
</dbReference>
<dbReference type="NCBIfam" id="TIGR03412">
    <property type="entry name" value="iscX_yfhJ"/>
    <property type="match status" value="1"/>
</dbReference>
<gene>
    <name evidence="1" type="primary">iscX</name>
    <name evidence="1" type="ORF">EVA97_01185</name>
</gene>
<dbReference type="EMBL" id="SHBJ01000005">
    <property type="protein sequence ID" value="RZO28970.1"/>
    <property type="molecule type" value="Genomic_DNA"/>
</dbReference>
<protein>
    <submittedName>
        <fullName evidence="1">Fe-S assembly protein IscX</fullName>
    </submittedName>
</protein>
<name>A0A520N662_9GAMM</name>
<accession>A0A520N662</accession>
<dbReference type="InterPro" id="IPR036762">
    <property type="entry name" value="IscX-like_sf"/>
</dbReference>
<dbReference type="PANTHER" id="PTHR37532">
    <property type="entry name" value="PROTEIN ISCX"/>
    <property type="match status" value="1"/>
</dbReference>